<reference evidence="3" key="1">
    <citation type="submission" date="2018-09" db="EMBL/GenBank/DDBJ databases">
        <authorList>
            <person name="Tuo L."/>
        </authorList>
    </citation>
    <scope>NUCLEOTIDE SEQUENCE [LARGE SCALE GENOMIC DNA]</scope>
    <source>
        <strain evidence="3">M2BS4Y-1</strain>
    </source>
</reference>
<keyword evidence="2" id="KW-0255">Endonuclease</keyword>
<dbReference type="SMART" id="SM00507">
    <property type="entry name" value="HNHc"/>
    <property type="match status" value="1"/>
</dbReference>
<dbReference type="RefSeq" id="WP_119540499.1">
    <property type="nucleotide sequence ID" value="NZ_QYRN01000006.1"/>
</dbReference>
<dbReference type="InterPro" id="IPR003615">
    <property type="entry name" value="HNH_nuc"/>
</dbReference>
<dbReference type="GO" id="GO:0008270">
    <property type="term" value="F:zinc ion binding"/>
    <property type="evidence" value="ECO:0007669"/>
    <property type="project" value="InterPro"/>
</dbReference>
<evidence type="ECO:0000259" key="1">
    <source>
        <dbReference type="SMART" id="SM00507"/>
    </source>
</evidence>
<dbReference type="CDD" id="cd00085">
    <property type="entry name" value="HNHc"/>
    <property type="match status" value="1"/>
</dbReference>
<dbReference type="Pfam" id="PF01844">
    <property type="entry name" value="HNH"/>
    <property type="match status" value="1"/>
</dbReference>
<comment type="caution">
    <text evidence="2">The sequence shown here is derived from an EMBL/GenBank/DDBJ whole genome shotgun (WGS) entry which is preliminary data.</text>
</comment>
<dbReference type="OrthoDB" id="64523at2"/>
<accession>A0A3A1WJX9</accession>
<dbReference type="Proteomes" id="UP000265750">
    <property type="component" value="Unassembled WGS sequence"/>
</dbReference>
<keyword evidence="2" id="KW-0540">Nuclease</keyword>
<dbReference type="GO" id="GO:0004519">
    <property type="term" value="F:endonuclease activity"/>
    <property type="evidence" value="ECO:0007669"/>
    <property type="project" value="UniProtKB-KW"/>
</dbReference>
<organism evidence="2 3">
    <name type="scientific">Aureimonas flava</name>
    <dbReference type="NCBI Taxonomy" id="2320271"/>
    <lineage>
        <taxon>Bacteria</taxon>
        <taxon>Pseudomonadati</taxon>
        <taxon>Pseudomonadota</taxon>
        <taxon>Alphaproteobacteria</taxon>
        <taxon>Hyphomicrobiales</taxon>
        <taxon>Aurantimonadaceae</taxon>
        <taxon>Aureimonas</taxon>
    </lineage>
</organism>
<gene>
    <name evidence="2" type="ORF">D3218_12945</name>
</gene>
<dbReference type="GO" id="GO:0003676">
    <property type="term" value="F:nucleic acid binding"/>
    <property type="evidence" value="ECO:0007669"/>
    <property type="project" value="InterPro"/>
</dbReference>
<evidence type="ECO:0000313" key="3">
    <source>
        <dbReference type="Proteomes" id="UP000265750"/>
    </source>
</evidence>
<name>A0A3A1WJX9_9HYPH</name>
<sequence>MTSSAFDRDTFAEWIVAQGGTVQPGTNEWEVLRYRTSSNETGVVYRNKKGELSYTERSRADLAKFLADTNFAPAERVNRLKAEWTAKTRAILLERDGPGCVFCGQFLDRGELRPTIEHFHALAKTGNNHPDNLALACEGCNGAVGNDPVVKKIAFRDHVRSLIADVPPWQVVDTRALATAKIGVPA</sequence>
<dbReference type="EMBL" id="QYRN01000006">
    <property type="protein sequence ID" value="RIY00189.1"/>
    <property type="molecule type" value="Genomic_DNA"/>
</dbReference>
<keyword evidence="2" id="KW-0378">Hydrolase</keyword>
<proteinExistence type="predicted"/>
<feature type="domain" description="HNH nuclease" evidence="1">
    <location>
        <begin position="87"/>
        <end position="142"/>
    </location>
</feature>
<evidence type="ECO:0000313" key="2">
    <source>
        <dbReference type="EMBL" id="RIY00189.1"/>
    </source>
</evidence>
<dbReference type="InterPro" id="IPR002711">
    <property type="entry name" value="HNH"/>
</dbReference>
<dbReference type="AlphaFoldDB" id="A0A3A1WJX9"/>
<protein>
    <submittedName>
        <fullName evidence="2">HNH endonuclease</fullName>
    </submittedName>
</protein>
<keyword evidence="3" id="KW-1185">Reference proteome</keyword>
<dbReference type="Gene3D" id="1.10.30.50">
    <property type="match status" value="1"/>
</dbReference>